<organism evidence="1 2">
    <name type="scientific">Dietzia maris</name>
    <dbReference type="NCBI Taxonomy" id="37915"/>
    <lineage>
        <taxon>Bacteria</taxon>
        <taxon>Bacillati</taxon>
        <taxon>Actinomycetota</taxon>
        <taxon>Actinomycetes</taxon>
        <taxon>Mycobacteriales</taxon>
        <taxon>Dietziaceae</taxon>
        <taxon>Dietzia</taxon>
    </lineage>
</organism>
<accession>A0ABT8H5N3</accession>
<reference evidence="1 2" key="1">
    <citation type="submission" date="2023-07" db="EMBL/GenBank/DDBJ databases">
        <title>Strategy for survival of the halotoleranting strain Dietzia MX2 from the Yakshinskoe mineral salts deposit.</title>
        <authorList>
            <person name="Kharitonova M.A."/>
            <person name="Kupriyanova-Ashina F.G."/>
            <person name="Shakirov T.R."/>
            <person name="Vafina M.S."/>
            <person name="Ilinskaya O.N."/>
        </authorList>
    </citation>
    <scope>NUCLEOTIDE SEQUENCE [LARGE SCALE GENOMIC DNA]</scope>
    <source>
        <strain evidence="1 2">MX2</strain>
    </source>
</reference>
<proteinExistence type="predicted"/>
<dbReference type="RefSeq" id="WP_141244302.1">
    <property type="nucleotide sequence ID" value="NZ_JAPWIO010000024.1"/>
</dbReference>
<evidence type="ECO:0000313" key="1">
    <source>
        <dbReference type="EMBL" id="MDN4507766.1"/>
    </source>
</evidence>
<name>A0ABT8H5N3_9ACTN</name>
<keyword evidence="2" id="KW-1185">Reference proteome</keyword>
<protein>
    <submittedName>
        <fullName evidence="1">Uncharacterized protein</fullName>
    </submittedName>
</protein>
<dbReference type="EMBL" id="JAUHTB010000037">
    <property type="protein sequence ID" value="MDN4507766.1"/>
    <property type="molecule type" value="Genomic_DNA"/>
</dbReference>
<dbReference type="Proteomes" id="UP001172702">
    <property type="component" value="Unassembled WGS sequence"/>
</dbReference>
<gene>
    <name evidence="1" type="ORF">QYF62_17175</name>
</gene>
<evidence type="ECO:0000313" key="2">
    <source>
        <dbReference type="Proteomes" id="UP001172702"/>
    </source>
</evidence>
<comment type="caution">
    <text evidence="1">The sequence shown here is derived from an EMBL/GenBank/DDBJ whole genome shotgun (WGS) entry which is preliminary data.</text>
</comment>
<sequence length="69" mass="7621">MGAPRARRSGPALERRRPVCDRWLEEVGDLVRRMPDVCISAVPGEQPAGWPRTAVALKTDGLVNTAVRR</sequence>